<sequence>LEPLRIAVVPNVILEVVVAENQSTGDAAVVEGQVNKLAGRTRKVSRETLLSHRATTTKANKSVEADKLVINTDPQEMEIFIVDYAEDMVVKEEPKDDEVVAPKVVMAVQKAKVKEKVQEKAPNNSNNAGSSDSNIGSATSNNVNSNKKLGQDENVVEAEQELMAAERGDAEAQFRVGSMYRRDQGLLQSNAKSRKGYLRAAEQGHMNAQFKFGTILENGDPNVARDLATAVDWYRKAANQGHPEAQIRLGVLYGKGTGVPLDDKMAPIWYTRAAEQEVELAQLAVGVQYYQGRVGVPPECVQAPHWLSKASEKGSADDQNLGNHQVQESVNPRPQTQAQKRKQSASATKPAKKRKATTTTAASAAAAGANKK</sequence>
<evidence type="ECO:0000313" key="4">
    <source>
        <dbReference type="Proteomes" id="UP000748756"/>
    </source>
</evidence>
<feature type="region of interest" description="Disordered" evidence="2">
    <location>
        <begin position="113"/>
        <end position="149"/>
    </location>
</feature>
<keyword evidence="4" id="KW-1185">Reference proteome</keyword>
<proteinExistence type="inferred from homology"/>
<evidence type="ECO:0000313" key="3">
    <source>
        <dbReference type="EMBL" id="KAF9144261.1"/>
    </source>
</evidence>
<feature type="region of interest" description="Disordered" evidence="2">
    <location>
        <begin position="309"/>
        <end position="372"/>
    </location>
</feature>
<evidence type="ECO:0000256" key="2">
    <source>
        <dbReference type="SAM" id="MobiDB-lite"/>
    </source>
</evidence>
<dbReference type="PANTHER" id="PTHR11102">
    <property type="entry name" value="SEL-1-LIKE PROTEIN"/>
    <property type="match status" value="1"/>
</dbReference>
<dbReference type="PANTHER" id="PTHR11102:SF160">
    <property type="entry name" value="ERAD-ASSOCIATED E3 UBIQUITIN-PROTEIN LIGASE COMPONENT HRD3"/>
    <property type="match status" value="1"/>
</dbReference>
<dbReference type="InterPro" id="IPR011990">
    <property type="entry name" value="TPR-like_helical_dom_sf"/>
</dbReference>
<dbReference type="OrthoDB" id="2425131at2759"/>
<feature type="compositionally biased region" description="Polar residues" evidence="2">
    <location>
        <begin position="139"/>
        <end position="148"/>
    </location>
</feature>
<accession>A0A9P5RUZ9</accession>
<feature type="non-terminal residue" evidence="3">
    <location>
        <position position="1"/>
    </location>
</feature>
<dbReference type="Proteomes" id="UP000748756">
    <property type="component" value="Unassembled WGS sequence"/>
</dbReference>
<comment type="similarity">
    <text evidence="1">Belongs to the sel-1 family.</text>
</comment>
<feature type="compositionally biased region" description="Low complexity" evidence="2">
    <location>
        <begin position="120"/>
        <end position="138"/>
    </location>
</feature>
<name>A0A9P5RUZ9_9FUNG</name>
<protein>
    <submittedName>
        <fullName evidence="3">Uncharacterized protein</fullName>
    </submittedName>
</protein>
<dbReference type="InterPro" id="IPR050767">
    <property type="entry name" value="Sel1_AlgK"/>
</dbReference>
<comment type="caution">
    <text evidence="3">The sequence shown here is derived from an EMBL/GenBank/DDBJ whole genome shotgun (WGS) entry which is preliminary data.</text>
</comment>
<feature type="compositionally biased region" description="Polar residues" evidence="2">
    <location>
        <begin position="317"/>
        <end position="338"/>
    </location>
</feature>
<evidence type="ECO:0000256" key="1">
    <source>
        <dbReference type="ARBA" id="ARBA00038101"/>
    </source>
</evidence>
<dbReference type="SMART" id="SM00671">
    <property type="entry name" value="SEL1"/>
    <property type="match status" value="4"/>
</dbReference>
<dbReference type="AlphaFoldDB" id="A0A9P5RUZ9"/>
<dbReference type="EMBL" id="JAAAUQ010001020">
    <property type="protein sequence ID" value="KAF9144261.1"/>
    <property type="molecule type" value="Genomic_DNA"/>
</dbReference>
<gene>
    <name evidence="3" type="ORF">BG015_000168</name>
</gene>
<feature type="compositionally biased region" description="Low complexity" evidence="2">
    <location>
        <begin position="357"/>
        <end position="372"/>
    </location>
</feature>
<reference evidence="3" key="1">
    <citation type="journal article" date="2020" name="Fungal Divers.">
        <title>Resolving the Mortierellaceae phylogeny through synthesis of multi-gene phylogenetics and phylogenomics.</title>
        <authorList>
            <person name="Vandepol N."/>
            <person name="Liber J."/>
            <person name="Desiro A."/>
            <person name="Na H."/>
            <person name="Kennedy M."/>
            <person name="Barry K."/>
            <person name="Grigoriev I.V."/>
            <person name="Miller A.N."/>
            <person name="O'Donnell K."/>
            <person name="Stajich J.E."/>
            <person name="Bonito G."/>
        </authorList>
    </citation>
    <scope>NUCLEOTIDE SEQUENCE</scope>
    <source>
        <strain evidence="3">NRRL 6426</strain>
    </source>
</reference>
<dbReference type="InterPro" id="IPR006597">
    <property type="entry name" value="Sel1-like"/>
</dbReference>
<dbReference type="Gene3D" id="1.25.40.10">
    <property type="entry name" value="Tetratricopeptide repeat domain"/>
    <property type="match status" value="1"/>
</dbReference>
<dbReference type="SUPFAM" id="SSF81901">
    <property type="entry name" value="HCP-like"/>
    <property type="match status" value="1"/>
</dbReference>
<organism evidence="3 4">
    <name type="scientific">Linnemannia schmuckeri</name>
    <dbReference type="NCBI Taxonomy" id="64567"/>
    <lineage>
        <taxon>Eukaryota</taxon>
        <taxon>Fungi</taxon>
        <taxon>Fungi incertae sedis</taxon>
        <taxon>Mucoromycota</taxon>
        <taxon>Mortierellomycotina</taxon>
        <taxon>Mortierellomycetes</taxon>
        <taxon>Mortierellales</taxon>
        <taxon>Mortierellaceae</taxon>
        <taxon>Linnemannia</taxon>
    </lineage>
</organism>
<dbReference type="Pfam" id="PF08238">
    <property type="entry name" value="Sel1"/>
    <property type="match status" value="4"/>
</dbReference>